<accession>A0A2G2WMY1</accession>
<evidence type="ECO:0000313" key="2">
    <source>
        <dbReference type="EMBL" id="PHT46520.1"/>
    </source>
</evidence>
<dbReference type="EMBL" id="MLFT02000006">
    <property type="protein sequence ID" value="PHT46520.1"/>
    <property type="molecule type" value="Genomic_DNA"/>
</dbReference>
<evidence type="ECO:0000313" key="3">
    <source>
        <dbReference type="Proteomes" id="UP000224567"/>
    </source>
</evidence>
<feature type="domain" description="Myb/SANT-like" evidence="1">
    <location>
        <begin position="2"/>
        <end position="65"/>
    </location>
</feature>
<dbReference type="STRING" id="33114.A0A2G2WMY1"/>
<dbReference type="AlphaFoldDB" id="A0A2G2WMY1"/>
<dbReference type="PANTHER" id="PTHR31704:SF56">
    <property type="entry name" value="L10-INTERACTING MYB DOMAIN-CONTAINING PROTEIN-LIKE"/>
    <property type="match status" value="1"/>
</dbReference>
<gene>
    <name evidence="2" type="ORF">CQW23_15678</name>
</gene>
<evidence type="ECO:0000259" key="1">
    <source>
        <dbReference type="Pfam" id="PF12776"/>
    </source>
</evidence>
<dbReference type="InterPro" id="IPR024752">
    <property type="entry name" value="Myb/SANT-like_dom"/>
</dbReference>
<dbReference type="OrthoDB" id="1910266at2759"/>
<dbReference type="Pfam" id="PF12776">
    <property type="entry name" value="Myb_DNA-bind_3"/>
    <property type="match status" value="1"/>
</dbReference>
<comment type="caution">
    <text evidence="2">The sequence shown here is derived from an EMBL/GenBank/DDBJ whole genome shotgun (WGS) entry which is preliminary data.</text>
</comment>
<keyword evidence="3" id="KW-1185">Reference proteome</keyword>
<proteinExistence type="predicted"/>
<sequence>MEWKNLVDAFYSKTERNYSRQQLKNKWDNMKQDWTFFKQLMREKTGLGWDATKDTIIADNDWWKQKIKMDHRYRRFRNMDLSLIRYRYDALFSDIVATGERAHAANEEQISEAEVHLDKEKLNDFDKEHFINLNNEECDDPNDMNSPMFFKPSLKREFSTDNIGTSNRVKKSKTKSAREELHSLVELMSSKSSDTSHAVEDPTIDKCMEFLESWPEIDIPSETYNYAVNLFLKRDVRLIFFKMTSDEVRKSWLAYNYQLYLLKKE</sequence>
<reference evidence="3" key="2">
    <citation type="journal article" date="2017" name="J. Anim. Genet.">
        <title>Multiple reference genome sequences of hot pepper reveal the massive evolution of plant disease resistance genes by retroduplication.</title>
        <authorList>
            <person name="Kim S."/>
            <person name="Park J."/>
            <person name="Yeom S.-I."/>
            <person name="Kim Y.-M."/>
            <person name="Seo E."/>
            <person name="Kim K.-T."/>
            <person name="Kim M.-S."/>
            <person name="Lee J.M."/>
            <person name="Cheong K."/>
            <person name="Shin H.-S."/>
            <person name="Kim S.-B."/>
            <person name="Han K."/>
            <person name="Lee J."/>
            <person name="Park M."/>
            <person name="Lee H.-A."/>
            <person name="Lee H.-Y."/>
            <person name="Lee Y."/>
            <person name="Oh S."/>
            <person name="Lee J.H."/>
            <person name="Choi E."/>
            <person name="Choi E."/>
            <person name="Lee S.E."/>
            <person name="Jeon J."/>
            <person name="Kim H."/>
            <person name="Choi G."/>
            <person name="Song H."/>
            <person name="Lee J."/>
            <person name="Lee S.-C."/>
            <person name="Kwon J.-K."/>
            <person name="Lee H.-Y."/>
            <person name="Koo N."/>
            <person name="Hong Y."/>
            <person name="Kim R.W."/>
            <person name="Kang W.-H."/>
            <person name="Huh J.H."/>
            <person name="Kang B.-C."/>
            <person name="Yang T.-J."/>
            <person name="Lee Y.-H."/>
            <person name="Bennetzen J.L."/>
            <person name="Choi D."/>
        </authorList>
    </citation>
    <scope>NUCLEOTIDE SEQUENCE [LARGE SCALE GENOMIC DNA]</scope>
    <source>
        <strain evidence="3">cv. PBC81</strain>
    </source>
</reference>
<name>A0A2G2WMY1_CAPBA</name>
<dbReference type="Proteomes" id="UP000224567">
    <property type="component" value="Unassembled WGS sequence"/>
</dbReference>
<organism evidence="2 3">
    <name type="scientific">Capsicum baccatum</name>
    <name type="common">Peruvian pepper</name>
    <dbReference type="NCBI Taxonomy" id="33114"/>
    <lineage>
        <taxon>Eukaryota</taxon>
        <taxon>Viridiplantae</taxon>
        <taxon>Streptophyta</taxon>
        <taxon>Embryophyta</taxon>
        <taxon>Tracheophyta</taxon>
        <taxon>Spermatophyta</taxon>
        <taxon>Magnoliopsida</taxon>
        <taxon>eudicotyledons</taxon>
        <taxon>Gunneridae</taxon>
        <taxon>Pentapetalae</taxon>
        <taxon>asterids</taxon>
        <taxon>lamiids</taxon>
        <taxon>Solanales</taxon>
        <taxon>Solanaceae</taxon>
        <taxon>Solanoideae</taxon>
        <taxon>Capsiceae</taxon>
        <taxon>Capsicum</taxon>
    </lineage>
</organism>
<protein>
    <recommendedName>
        <fullName evidence="1">Myb/SANT-like domain-containing protein</fullName>
    </recommendedName>
</protein>
<reference evidence="2 3" key="1">
    <citation type="journal article" date="2017" name="Genome Biol.">
        <title>New reference genome sequences of hot pepper reveal the massive evolution of plant disease-resistance genes by retroduplication.</title>
        <authorList>
            <person name="Kim S."/>
            <person name="Park J."/>
            <person name="Yeom S.I."/>
            <person name="Kim Y.M."/>
            <person name="Seo E."/>
            <person name="Kim K.T."/>
            <person name="Kim M.S."/>
            <person name="Lee J.M."/>
            <person name="Cheong K."/>
            <person name="Shin H.S."/>
            <person name="Kim S.B."/>
            <person name="Han K."/>
            <person name="Lee J."/>
            <person name="Park M."/>
            <person name="Lee H.A."/>
            <person name="Lee H.Y."/>
            <person name="Lee Y."/>
            <person name="Oh S."/>
            <person name="Lee J.H."/>
            <person name="Choi E."/>
            <person name="Choi E."/>
            <person name="Lee S.E."/>
            <person name="Jeon J."/>
            <person name="Kim H."/>
            <person name="Choi G."/>
            <person name="Song H."/>
            <person name="Lee J."/>
            <person name="Lee S.C."/>
            <person name="Kwon J.K."/>
            <person name="Lee H.Y."/>
            <person name="Koo N."/>
            <person name="Hong Y."/>
            <person name="Kim R.W."/>
            <person name="Kang W.H."/>
            <person name="Huh J.H."/>
            <person name="Kang B.C."/>
            <person name="Yang T.J."/>
            <person name="Lee Y.H."/>
            <person name="Bennetzen J.L."/>
            <person name="Choi D."/>
        </authorList>
    </citation>
    <scope>NUCLEOTIDE SEQUENCE [LARGE SCALE GENOMIC DNA]</scope>
    <source>
        <strain evidence="3">cv. PBC81</strain>
    </source>
</reference>
<dbReference type="PANTHER" id="PTHR31704">
    <property type="entry name" value="MYB/SANT-LIKE DNA-BINDING DOMAIN PROTEIN-RELATED"/>
    <property type="match status" value="1"/>
</dbReference>